<dbReference type="InterPro" id="IPR054189">
    <property type="entry name" value="DUF6894"/>
</dbReference>
<dbReference type="AlphaFoldDB" id="A0A2U8W641"/>
<evidence type="ECO:0000313" key="3">
    <source>
        <dbReference type="Proteomes" id="UP000245926"/>
    </source>
</evidence>
<name>A0A2U8W641_9HYPH</name>
<organism evidence="2 3">
    <name type="scientific">Methylobacterium durans</name>
    <dbReference type="NCBI Taxonomy" id="2202825"/>
    <lineage>
        <taxon>Bacteria</taxon>
        <taxon>Pseudomonadati</taxon>
        <taxon>Pseudomonadota</taxon>
        <taxon>Alphaproteobacteria</taxon>
        <taxon>Hyphomicrobiales</taxon>
        <taxon>Methylobacteriaceae</taxon>
        <taxon>Methylobacterium</taxon>
    </lineage>
</organism>
<evidence type="ECO:0000259" key="1">
    <source>
        <dbReference type="Pfam" id="PF21834"/>
    </source>
</evidence>
<evidence type="ECO:0000313" key="2">
    <source>
        <dbReference type="EMBL" id="AWN40842.1"/>
    </source>
</evidence>
<feature type="domain" description="DUF6894" evidence="1">
    <location>
        <begin position="10"/>
        <end position="78"/>
    </location>
</feature>
<reference evidence="3" key="1">
    <citation type="submission" date="2018-05" db="EMBL/GenBank/DDBJ databases">
        <title>Complete Genome Sequence of Methylobacterium sp. 17SD2-17.</title>
        <authorList>
            <person name="Srinivasan S."/>
        </authorList>
    </citation>
    <scope>NUCLEOTIDE SEQUENCE [LARGE SCALE GENOMIC DNA]</scope>
    <source>
        <strain evidence="3">17SD2-17</strain>
    </source>
</reference>
<dbReference type="Pfam" id="PF21834">
    <property type="entry name" value="DUF6894"/>
    <property type="match status" value="1"/>
</dbReference>
<dbReference type="OrthoDB" id="7997053at2"/>
<sequence length="92" mass="10484">MIGRKIVMARYFFHFQTGRTFTRDEEGVEITDPAHVHAHATGLVRRLIAETDAPGTWARSAFAIMDCEHRLILHLSFASVLGQRPRPHPLLH</sequence>
<dbReference type="Proteomes" id="UP000245926">
    <property type="component" value="Chromosome"/>
</dbReference>
<keyword evidence="3" id="KW-1185">Reference proteome</keyword>
<dbReference type="EMBL" id="CP029550">
    <property type="protein sequence ID" value="AWN40842.1"/>
    <property type="molecule type" value="Genomic_DNA"/>
</dbReference>
<accession>A0A2U8W641</accession>
<dbReference type="KEGG" id="mets:DK389_10270"/>
<gene>
    <name evidence="2" type="ORF">DK389_10270</name>
</gene>
<proteinExistence type="predicted"/>
<protein>
    <recommendedName>
        <fullName evidence="1">DUF6894 domain-containing protein</fullName>
    </recommendedName>
</protein>